<protein>
    <recommendedName>
        <fullName evidence="2">protein-tyrosine-phosphatase</fullName>
        <ecNumber evidence="2">3.1.3.48</ecNumber>
    </recommendedName>
</protein>
<evidence type="ECO:0000256" key="3">
    <source>
        <dbReference type="ARBA" id="ARBA00022801"/>
    </source>
</evidence>
<gene>
    <name evidence="6" type="ORF">SAMN05421659_11840</name>
</gene>
<evidence type="ECO:0000256" key="5">
    <source>
        <dbReference type="ARBA" id="ARBA00051722"/>
    </source>
</evidence>
<evidence type="ECO:0000313" key="7">
    <source>
        <dbReference type="Proteomes" id="UP000199701"/>
    </source>
</evidence>
<reference evidence="6 7" key="1">
    <citation type="submission" date="2016-10" db="EMBL/GenBank/DDBJ databases">
        <authorList>
            <person name="de Groot N.N."/>
        </authorList>
    </citation>
    <scope>NUCLEOTIDE SEQUENCE [LARGE SCALE GENOMIC DNA]</scope>
    <source>
        <strain evidence="6 7">DSM 9179</strain>
    </source>
</reference>
<dbReference type="Pfam" id="PF19567">
    <property type="entry name" value="CpsB_CapC"/>
    <property type="match status" value="1"/>
</dbReference>
<dbReference type="STRING" id="99656.SAMN05421659_11840"/>
<evidence type="ECO:0000256" key="2">
    <source>
        <dbReference type="ARBA" id="ARBA00013064"/>
    </source>
</evidence>
<comment type="catalytic activity">
    <reaction evidence="5">
        <text>O-phospho-L-tyrosyl-[protein] + H2O = L-tyrosyl-[protein] + phosphate</text>
        <dbReference type="Rhea" id="RHEA:10684"/>
        <dbReference type="Rhea" id="RHEA-COMP:10136"/>
        <dbReference type="Rhea" id="RHEA-COMP:20101"/>
        <dbReference type="ChEBI" id="CHEBI:15377"/>
        <dbReference type="ChEBI" id="CHEBI:43474"/>
        <dbReference type="ChEBI" id="CHEBI:46858"/>
        <dbReference type="ChEBI" id="CHEBI:61978"/>
        <dbReference type="EC" id="3.1.3.48"/>
    </reaction>
</comment>
<proteinExistence type="inferred from homology"/>
<dbReference type="InterPro" id="IPR032466">
    <property type="entry name" value="Metal_Hydrolase"/>
</dbReference>
<dbReference type="Gene3D" id="3.20.20.140">
    <property type="entry name" value="Metal-dependent hydrolases"/>
    <property type="match status" value="1"/>
</dbReference>
<dbReference type="GO" id="GO:0004725">
    <property type="term" value="F:protein tyrosine phosphatase activity"/>
    <property type="evidence" value="ECO:0007669"/>
    <property type="project" value="UniProtKB-EC"/>
</dbReference>
<dbReference type="PANTHER" id="PTHR39181:SF1">
    <property type="entry name" value="TYROSINE-PROTEIN PHOSPHATASE YWQE"/>
    <property type="match status" value="1"/>
</dbReference>
<keyword evidence="7" id="KW-1185">Reference proteome</keyword>
<evidence type="ECO:0000256" key="1">
    <source>
        <dbReference type="ARBA" id="ARBA00005750"/>
    </source>
</evidence>
<dbReference type="EMBL" id="FOJI01000018">
    <property type="protein sequence ID" value="SEW41916.1"/>
    <property type="molecule type" value="Genomic_DNA"/>
</dbReference>
<dbReference type="PIRSF" id="PIRSF016557">
    <property type="entry name" value="Caps_synth_CpsB"/>
    <property type="match status" value="1"/>
</dbReference>
<sequence length="250" mass="28583">MKRGITSGYIDIHSHILAEVDDGSRNMAMSMKMLDIAYKEGIRGIIATPHYHPVKSMNTYEEILEKFNEFKVAAKIIHPDMKLYLGREVLYTSDALEAIERGTKLTMEGDRYLLVEYSTITDYHYIRASINNILQAGLIPIIAHIERYECMVKNIEYVEELRDMGAVIQVNAASILGQGGRGVKSYTKKLLKNQYIDVVATDAHSDGNRAPRMDECAAYIEKKYGQEYTEDILIYNPERIIEGRYLEDLN</sequence>
<evidence type="ECO:0000313" key="6">
    <source>
        <dbReference type="EMBL" id="SEW41916.1"/>
    </source>
</evidence>
<organism evidence="6 7">
    <name type="scientific">[Clostridium] fimetarium</name>
    <dbReference type="NCBI Taxonomy" id="99656"/>
    <lineage>
        <taxon>Bacteria</taxon>
        <taxon>Bacillati</taxon>
        <taxon>Bacillota</taxon>
        <taxon>Clostridia</taxon>
        <taxon>Lachnospirales</taxon>
        <taxon>Lachnospiraceae</taxon>
    </lineage>
</organism>
<keyword evidence="4" id="KW-0904">Protein phosphatase</keyword>
<dbReference type="AlphaFoldDB" id="A0A1I0RL65"/>
<dbReference type="OrthoDB" id="9788539at2"/>
<dbReference type="UniPathway" id="UPA00934"/>
<dbReference type="PANTHER" id="PTHR39181">
    <property type="entry name" value="TYROSINE-PROTEIN PHOSPHATASE YWQE"/>
    <property type="match status" value="1"/>
</dbReference>
<dbReference type="EC" id="3.1.3.48" evidence="2"/>
<dbReference type="Proteomes" id="UP000199701">
    <property type="component" value="Unassembled WGS sequence"/>
</dbReference>
<evidence type="ECO:0000256" key="4">
    <source>
        <dbReference type="ARBA" id="ARBA00022912"/>
    </source>
</evidence>
<dbReference type="InterPro" id="IPR016667">
    <property type="entry name" value="Caps_polysacc_synth_CpsB/CapC"/>
</dbReference>
<dbReference type="SUPFAM" id="SSF51556">
    <property type="entry name" value="Metallo-dependent hydrolases"/>
    <property type="match status" value="1"/>
</dbReference>
<accession>A0A1I0RL65</accession>
<dbReference type="GO" id="GO:0045227">
    <property type="term" value="P:capsule polysaccharide biosynthetic process"/>
    <property type="evidence" value="ECO:0007669"/>
    <property type="project" value="UniProtKB-UniPathway"/>
</dbReference>
<dbReference type="RefSeq" id="WP_092456885.1">
    <property type="nucleotide sequence ID" value="NZ_FOJI01000018.1"/>
</dbReference>
<keyword evidence="3" id="KW-0378">Hydrolase</keyword>
<dbReference type="GO" id="GO:0030145">
    <property type="term" value="F:manganese ion binding"/>
    <property type="evidence" value="ECO:0007669"/>
    <property type="project" value="InterPro"/>
</dbReference>
<comment type="similarity">
    <text evidence="1">Belongs to the metallo-dependent hydrolases superfamily. CpsB/CapC family.</text>
</comment>
<name>A0A1I0RL65_9FIRM</name>